<dbReference type="PANTHER" id="PTHR31618">
    <property type="entry name" value="MECHANOSENSITIVE ION CHANNEL PROTEIN 5"/>
    <property type="match status" value="1"/>
</dbReference>
<proteinExistence type="inferred from homology"/>
<dbReference type="AlphaFoldDB" id="A0AAF0XJ36"/>
<organism evidence="4 5">
    <name type="scientific">Daucus carota subsp. sativus</name>
    <name type="common">Carrot</name>
    <dbReference type="NCBI Taxonomy" id="79200"/>
    <lineage>
        <taxon>Eukaryota</taxon>
        <taxon>Viridiplantae</taxon>
        <taxon>Streptophyta</taxon>
        <taxon>Embryophyta</taxon>
        <taxon>Tracheophyta</taxon>
        <taxon>Spermatophyta</taxon>
        <taxon>Magnoliopsida</taxon>
        <taxon>eudicotyledons</taxon>
        <taxon>Gunneridae</taxon>
        <taxon>Pentapetalae</taxon>
        <taxon>asterids</taxon>
        <taxon>campanulids</taxon>
        <taxon>Apiales</taxon>
        <taxon>Apiaceae</taxon>
        <taxon>Apioideae</taxon>
        <taxon>Scandiceae</taxon>
        <taxon>Daucinae</taxon>
        <taxon>Daucus</taxon>
        <taxon>Daucus sect. Daucus</taxon>
    </lineage>
</organism>
<evidence type="ECO:0000313" key="5">
    <source>
        <dbReference type="Proteomes" id="UP000077755"/>
    </source>
</evidence>
<gene>
    <name evidence="4" type="ORF">DCAR_0727387</name>
</gene>
<accession>A0AAF0XJ36</accession>
<dbReference type="GO" id="GO:0006820">
    <property type="term" value="P:monoatomic anion transport"/>
    <property type="evidence" value="ECO:0007669"/>
    <property type="project" value="TreeGrafter"/>
</dbReference>
<comment type="similarity">
    <text evidence="2">Belongs to the MscS (TC 1.A.23) family.</text>
</comment>
<evidence type="ECO:0000256" key="2">
    <source>
        <dbReference type="ARBA" id="ARBA00008017"/>
    </source>
</evidence>
<dbReference type="GO" id="GO:0008381">
    <property type="term" value="F:mechanosensitive monoatomic ion channel activity"/>
    <property type="evidence" value="ECO:0007669"/>
    <property type="project" value="TreeGrafter"/>
</dbReference>
<keyword evidence="5" id="KW-1185">Reference proteome</keyword>
<protein>
    <submittedName>
        <fullName evidence="4">Uncharacterized protein</fullName>
    </submittedName>
</protein>
<feature type="transmembrane region" description="Helical" evidence="3">
    <location>
        <begin position="40"/>
        <end position="60"/>
    </location>
</feature>
<reference evidence="4" key="1">
    <citation type="journal article" date="2016" name="Nat. Genet.">
        <title>A high-quality carrot genome assembly provides new insights into carotenoid accumulation and asterid genome evolution.</title>
        <authorList>
            <person name="Iorizzo M."/>
            <person name="Ellison S."/>
            <person name="Senalik D."/>
            <person name="Zeng P."/>
            <person name="Satapoomin P."/>
            <person name="Huang J."/>
            <person name="Bowman M."/>
            <person name="Iovene M."/>
            <person name="Sanseverino W."/>
            <person name="Cavagnaro P."/>
            <person name="Yildiz M."/>
            <person name="Macko-Podgorni A."/>
            <person name="Moranska E."/>
            <person name="Grzebelus E."/>
            <person name="Grzebelus D."/>
            <person name="Ashrafi H."/>
            <person name="Zheng Z."/>
            <person name="Cheng S."/>
            <person name="Spooner D."/>
            <person name="Van Deynze A."/>
            <person name="Simon P."/>
        </authorList>
    </citation>
    <scope>NUCLEOTIDE SEQUENCE</scope>
    <source>
        <tissue evidence="4">Leaf</tissue>
    </source>
</reference>
<feature type="transmembrane region" description="Helical" evidence="3">
    <location>
        <begin position="16"/>
        <end position="34"/>
    </location>
</feature>
<reference evidence="4" key="2">
    <citation type="submission" date="2022-03" db="EMBL/GenBank/DDBJ databases">
        <title>Draft title - Genomic analysis of global carrot germplasm unveils the trajectory of domestication and the origin of high carotenoid orange carrot.</title>
        <authorList>
            <person name="Iorizzo M."/>
            <person name="Ellison S."/>
            <person name="Senalik D."/>
            <person name="Macko-Podgorni A."/>
            <person name="Grzebelus D."/>
            <person name="Bostan H."/>
            <person name="Rolling W."/>
            <person name="Curaba J."/>
            <person name="Simon P."/>
        </authorList>
    </citation>
    <scope>NUCLEOTIDE SEQUENCE</scope>
    <source>
        <tissue evidence="4">Leaf</tissue>
    </source>
</reference>
<keyword evidence="3" id="KW-1133">Transmembrane helix</keyword>
<sequence>MLWKRVRYFVYDLRHAVRNCIWLALILIFWRFVLVDHGKALSYVTKAWVCFMVGTLIWFVKTLFVKVLASSFHVSSFLDRIQDALFDQYVIESLSGSPLVEHHLPKASRRGSDHGGGSSLAECWRYCTSGVLVF</sequence>
<evidence type="ECO:0000313" key="4">
    <source>
        <dbReference type="EMBL" id="WOH07952.1"/>
    </source>
</evidence>
<dbReference type="EMBL" id="CP093349">
    <property type="protein sequence ID" value="WOH07952.1"/>
    <property type="molecule type" value="Genomic_DNA"/>
</dbReference>
<comment type="subcellular location">
    <subcellularLocation>
        <location evidence="1">Membrane</location>
        <topology evidence="1">Multi-pass membrane protein</topology>
    </subcellularLocation>
</comment>
<evidence type="ECO:0000256" key="1">
    <source>
        <dbReference type="ARBA" id="ARBA00004141"/>
    </source>
</evidence>
<dbReference type="PANTHER" id="PTHR31618:SF1">
    <property type="entry name" value="EF-HAND DOMAIN-CONTAINING PROTEIN"/>
    <property type="match status" value="1"/>
</dbReference>
<keyword evidence="3" id="KW-0472">Membrane</keyword>
<evidence type="ECO:0000256" key="3">
    <source>
        <dbReference type="SAM" id="Phobius"/>
    </source>
</evidence>
<keyword evidence="3" id="KW-0812">Transmembrane</keyword>
<dbReference type="Proteomes" id="UP000077755">
    <property type="component" value="Chromosome 7"/>
</dbReference>
<name>A0AAF0XJ36_DAUCS</name>
<dbReference type="InterPro" id="IPR016688">
    <property type="entry name" value="MscS-like_plants/fungi"/>
</dbReference>
<dbReference type="GO" id="GO:0005886">
    <property type="term" value="C:plasma membrane"/>
    <property type="evidence" value="ECO:0007669"/>
    <property type="project" value="TreeGrafter"/>
</dbReference>